<dbReference type="Proteomes" id="UP000236291">
    <property type="component" value="Unassembled WGS sequence"/>
</dbReference>
<dbReference type="GO" id="GO:0003964">
    <property type="term" value="F:RNA-directed DNA polymerase activity"/>
    <property type="evidence" value="ECO:0007669"/>
    <property type="project" value="UniProtKB-KW"/>
</dbReference>
<evidence type="ECO:0000256" key="1">
    <source>
        <dbReference type="ARBA" id="ARBA00012493"/>
    </source>
</evidence>
<dbReference type="GO" id="GO:0004519">
    <property type="term" value="F:endonuclease activity"/>
    <property type="evidence" value="ECO:0007669"/>
    <property type="project" value="UniProtKB-KW"/>
</dbReference>
<evidence type="ECO:0000256" key="13">
    <source>
        <dbReference type="ARBA" id="ARBA00022932"/>
    </source>
</evidence>
<dbReference type="CDD" id="cd01647">
    <property type="entry name" value="RT_LTR"/>
    <property type="match status" value="1"/>
</dbReference>
<dbReference type="CDD" id="cd00303">
    <property type="entry name" value="retropepsin_like"/>
    <property type="match status" value="1"/>
</dbReference>
<keyword evidence="7" id="KW-0064">Aspartyl protease</keyword>
<dbReference type="InterPro" id="IPR056924">
    <property type="entry name" value="SH3_Tf2-1"/>
</dbReference>
<keyword evidence="6" id="KW-0479">Metal-binding</keyword>
<dbReference type="InterPro" id="IPR050951">
    <property type="entry name" value="Retrovirus_Pol_polyprotein"/>
</dbReference>
<evidence type="ECO:0000313" key="17">
    <source>
        <dbReference type="EMBL" id="PNX98730.1"/>
    </source>
</evidence>
<dbReference type="SUPFAM" id="SSF56672">
    <property type="entry name" value="DNA/RNA polymerases"/>
    <property type="match status" value="1"/>
</dbReference>
<evidence type="ECO:0000256" key="8">
    <source>
        <dbReference type="ARBA" id="ARBA00022759"/>
    </source>
</evidence>
<keyword evidence="14" id="KW-0238">DNA-binding</keyword>
<dbReference type="InterPro" id="IPR021109">
    <property type="entry name" value="Peptidase_aspartic_dom_sf"/>
</dbReference>
<evidence type="ECO:0000259" key="16">
    <source>
        <dbReference type="PROSITE" id="PS50994"/>
    </source>
</evidence>
<dbReference type="GO" id="GO:0006310">
    <property type="term" value="P:DNA recombination"/>
    <property type="evidence" value="ECO:0007669"/>
    <property type="project" value="UniProtKB-KW"/>
</dbReference>
<dbReference type="SUPFAM" id="SSF53098">
    <property type="entry name" value="Ribonuclease H-like"/>
    <property type="match status" value="1"/>
</dbReference>
<keyword evidence="4" id="KW-0548">Nucleotidyltransferase</keyword>
<keyword evidence="15" id="KW-0233">DNA recombination</keyword>
<keyword evidence="5" id="KW-0540">Nuclease</keyword>
<evidence type="ECO:0000313" key="18">
    <source>
        <dbReference type="Proteomes" id="UP000236291"/>
    </source>
</evidence>
<evidence type="ECO:0000256" key="12">
    <source>
        <dbReference type="ARBA" id="ARBA00022918"/>
    </source>
</evidence>
<dbReference type="InterPro" id="IPR036397">
    <property type="entry name" value="RNaseH_sf"/>
</dbReference>
<evidence type="ECO:0000256" key="14">
    <source>
        <dbReference type="ARBA" id="ARBA00023125"/>
    </source>
</evidence>
<evidence type="ECO:0000256" key="6">
    <source>
        <dbReference type="ARBA" id="ARBA00022723"/>
    </source>
</evidence>
<dbReference type="Pfam" id="PF08284">
    <property type="entry name" value="RVP_2"/>
    <property type="match status" value="1"/>
</dbReference>
<evidence type="ECO:0000256" key="2">
    <source>
        <dbReference type="ARBA" id="ARBA00022670"/>
    </source>
</evidence>
<dbReference type="Gene3D" id="1.10.340.70">
    <property type="match status" value="1"/>
</dbReference>
<keyword evidence="3" id="KW-0808">Transferase</keyword>
<protein>
    <recommendedName>
        <fullName evidence="1">RNA-directed DNA polymerase</fullName>
        <ecNumber evidence="1">2.7.7.49</ecNumber>
    </recommendedName>
</protein>
<keyword evidence="9" id="KW-0378">Hydrolase</keyword>
<dbReference type="Pfam" id="PF24626">
    <property type="entry name" value="SH3_Tf2-1"/>
    <property type="match status" value="1"/>
</dbReference>
<dbReference type="EMBL" id="ASHM01016975">
    <property type="protein sequence ID" value="PNX98730.1"/>
    <property type="molecule type" value="Genomic_DNA"/>
</dbReference>
<reference evidence="17 18" key="1">
    <citation type="journal article" date="2014" name="Am. J. Bot.">
        <title>Genome assembly and annotation for red clover (Trifolium pratense; Fabaceae).</title>
        <authorList>
            <person name="Istvanek J."/>
            <person name="Jaros M."/>
            <person name="Krenek A."/>
            <person name="Repkova J."/>
        </authorList>
    </citation>
    <scope>NUCLEOTIDE SEQUENCE [LARGE SCALE GENOMIC DNA]</scope>
    <source>
        <strain evidence="18">cv. Tatra</strain>
        <tissue evidence="17">Young leaves</tissue>
    </source>
</reference>
<dbReference type="Pfam" id="PF00078">
    <property type="entry name" value="RVT_1"/>
    <property type="match status" value="1"/>
</dbReference>
<dbReference type="GO" id="GO:0046872">
    <property type="term" value="F:metal ion binding"/>
    <property type="evidence" value="ECO:0007669"/>
    <property type="project" value="UniProtKB-KW"/>
</dbReference>
<dbReference type="PANTHER" id="PTHR37984">
    <property type="entry name" value="PROTEIN CBG26694"/>
    <property type="match status" value="1"/>
</dbReference>
<accession>A0A2K3N6T1</accession>
<dbReference type="Gene3D" id="3.10.10.10">
    <property type="entry name" value="HIV Type 1 Reverse Transcriptase, subunit A, domain 1"/>
    <property type="match status" value="1"/>
</dbReference>
<keyword evidence="11" id="KW-0229">DNA integration</keyword>
<keyword evidence="2" id="KW-0645">Protease</keyword>
<dbReference type="Pfam" id="PF17921">
    <property type="entry name" value="Integrase_H2C2"/>
    <property type="match status" value="1"/>
</dbReference>
<dbReference type="InterPro" id="IPR000477">
    <property type="entry name" value="RT_dom"/>
</dbReference>
<dbReference type="GO" id="GO:0004190">
    <property type="term" value="F:aspartic-type endopeptidase activity"/>
    <property type="evidence" value="ECO:0007669"/>
    <property type="project" value="UniProtKB-KW"/>
</dbReference>
<dbReference type="InterPro" id="IPR041588">
    <property type="entry name" value="Integrase_H2C2"/>
</dbReference>
<dbReference type="GO" id="GO:0003677">
    <property type="term" value="F:DNA binding"/>
    <property type="evidence" value="ECO:0007669"/>
    <property type="project" value="UniProtKB-KW"/>
</dbReference>
<evidence type="ECO:0000256" key="5">
    <source>
        <dbReference type="ARBA" id="ARBA00022722"/>
    </source>
</evidence>
<evidence type="ECO:0000256" key="11">
    <source>
        <dbReference type="ARBA" id="ARBA00022908"/>
    </source>
</evidence>
<dbReference type="InterPro" id="IPR001584">
    <property type="entry name" value="Integrase_cat-core"/>
</dbReference>
<dbReference type="GO" id="GO:0006508">
    <property type="term" value="P:proteolysis"/>
    <property type="evidence" value="ECO:0007669"/>
    <property type="project" value="UniProtKB-KW"/>
</dbReference>
<name>A0A2K3N6T1_TRIPR</name>
<gene>
    <name evidence="17" type="ORF">L195_g021987</name>
</gene>
<dbReference type="Gene3D" id="3.30.70.270">
    <property type="match status" value="1"/>
</dbReference>
<dbReference type="InterPro" id="IPR041373">
    <property type="entry name" value="RT_RNaseH"/>
</dbReference>
<dbReference type="InterPro" id="IPR012337">
    <property type="entry name" value="RNaseH-like_sf"/>
</dbReference>
<keyword evidence="12" id="KW-0695">RNA-directed DNA polymerase</keyword>
<dbReference type="PANTHER" id="PTHR37984:SF5">
    <property type="entry name" value="PROTEIN NYNRIN-LIKE"/>
    <property type="match status" value="1"/>
</dbReference>
<dbReference type="AlphaFoldDB" id="A0A2K3N6T1"/>
<evidence type="ECO:0000256" key="15">
    <source>
        <dbReference type="ARBA" id="ARBA00023172"/>
    </source>
</evidence>
<keyword evidence="8" id="KW-0255">Endonuclease</keyword>
<comment type="caution">
    <text evidence="17">The sequence shown here is derived from an EMBL/GenBank/DDBJ whole genome shotgun (WGS) entry which is preliminary data.</text>
</comment>
<dbReference type="PROSITE" id="PS50994">
    <property type="entry name" value="INTEGRASE"/>
    <property type="match status" value="1"/>
</dbReference>
<sequence>MKRECPLARKKGAIDPEMPKPARVYTLDAKKSKGNNELITEVTPLSIPMVITTATDENVETTLTCQNCPIRVGNKTFLIDLICVPMMRMDVILGMDWLSANSVYLGCKEKVVFVPPENMTTGEVIAKLLENAHQMIQCLFDKDQTFILMLSSSPNSDGGISSIPIVQEFQDVFPEDITSLPPEREIEFSIDLVPGAEPISTAPYRMSPLELKELKAQLEELLQKHFIRPSVSPWGAPVLLVKKKDGGMRLCIDYRRLNKVTIKNKYPLPRIDDLMDQLRGATIFSKIDLRSGYHQIRIKNSDIPKTAFRTRYGHYEFLVMPFGVTNAPAVFMDYMNRIFQPYLDKFVGGVAVDPSEVEAVLNWERSKNISEVKSFLGLPGYYRRFIMRFSQIALPLTRLTRKETPFVWNEECEQSFQKLKEKLTKSPVLTIPDPTQKYEVYCDASKKGLGCVLMQQRKVVAYASRQLKSHEENYPTHDLELAAIVFGLKVWRHHLYGVQFEVFSDHKSLKYLFDQKELNMRQRRWMEFIKDYDFELKYHPGKANVVADALSRKALHTSKLMMHECQLLEKFRDLNLNFTCLDRGVMLSQLDVSCDLKRRIGEAQLTDMDLQSRLGRPEFTQAADGVILFEGRMCVPNDAELKKMILEEAHKSSFTIHPGSTKMYHDLKKDFWWPGMKTDIAEFVAQCLVCQQVKIEHQRPGGMLQPLEIPEWKWEKISMDFVTGLPRTQKGHDSIWVIVDRLTKSAHFISVKATYTAPRLAEIFIEEIVRLHGIPVSIVSDRDPKFTSSFWGVFHQALGTRLNLSTSNHPQTDGQTERTIQTLEDMLRACILEDGGDWSKHLPLIEFAYNNSYHSSIGMAPYEALYGRKCRTPLCWSEVGDKGILGPEIIQETTEKIKMIQEKMKVAQSRQKSYADKRRRPLEFKEGDHVFLKVTPRLGLRGIFKTKKLSPRYIGPYQIIKRVGTVAYKLALPPSLSGLHNVFHVSQLRKYISNPFQSLSVESVDLKSDLTFQPQPAQIIERSVKTLRSKEIPLVKVIWEGSPPGEATWELESEMQSNYPHLF</sequence>
<feature type="domain" description="Integrase catalytic" evidence="16">
    <location>
        <begin position="706"/>
        <end position="869"/>
    </location>
</feature>
<evidence type="ECO:0000256" key="9">
    <source>
        <dbReference type="ARBA" id="ARBA00022801"/>
    </source>
</evidence>
<proteinExistence type="predicted"/>
<dbReference type="FunFam" id="3.10.10.10:FF:000007">
    <property type="entry name" value="Retrovirus-related Pol polyprotein from transposon 17.6-like Protein"/>
    <property type="match status" value="1"/>
</dbReference>
<evidence type="ECO:0000256" key="3">
    <source>
        <dbReference type="ARBA" id="ARBA00022679"/>
    </source>
</evidence>
<evidence type="ECO:0000256" key="7">
    <source>
        <dbReference type="ARBA" id="ARBA00022750"/>
    </source>
</evidence>
<dbReference type="Gene3D" id="2.40.70.10">
    <property type="entry name" value="Acid Proteases"/>
    <property type="match status" value="1"/>
</dbReference>
<dbReference type="Gene3D" id="3.30.420.10">
    <property type="entry name" value="Ribonuclease H-like superfamily/Ribonuclease H"/>
    <property type="match status" value="1"/>
</dbReference>
<dbReference type="InterPro" id="IPR043128">
    <property type="entry name" value="Rev_trsase/Diguanyl_cyclase"/>
</dbReference>
<evidence type="ECO:0000256" key="4">
    <source>
        <dbReference type="ARBA" id="ARBA00022695"/>
    </source>
</evidence>
<keyword evidence="10" id="KW-0460">Magnesium</keyword>
<dbReference type="GO" id="GO:0003887">
    <property type="term" value="F:DNA-directed DNA polymerase activity"/>
    <property type="evidence" value="ECO:0007669"/>
    <property type="project" value="UniProtKB-KW"/>
</dbReference>
<dbReference type="FunFam" id="3.30.70.270:FF:000026">
    <property type="entry name" value="Transposon Ty3-G Gag-Pol polyprotein"/>
    <property type="match status" value="1"/>
</dbReference>
<dbReference type="InterPro" id="IPR043502">
    <property type="entry name" value="DNA/RNA_pol_sf"/>
</dbReference>
<organism evidence="17 18">
    <name type="scientific">Trifolium pratense</name>
    <name type="common">Red clover</name>
    <dbReference type="NCBI Taxonomy" id="57577"/>
    <lineage>
        <taxon>Eukaryota</taxon>
        <taxon>Viridiplantae</taxon>
        <taxon>Streptophyta</taxon>
        <taxon>Embryophyta</taxon>
        <taxon>Tracheophyta</taxon>
        <taxon>Spermatophyta</taxon>
        <taxon>Magnoliopsida</taxon>
        <taxon>eudicotyledons</taxon>
        <taxon>Gunneridae</taxon>
        <taxon>Pentapetalae</taxon>
        <taxon>rosids</taxon>
        <taxon>fabids</taxon>
        <taxon>Fabales</taxon>
        <taxon>Fabaceae</taxon>
        <taxon>Papilionoideae</taxon>
        <taxon>50 kb inversion clade</taxon>
        <taxon>NPAAA clade</taxon>
        <taxon>Hologalegina</taxon>
        <taxon>IRL clade</taxon>
        <taxon>Trifolieae</taxon>
        <taxon>Trifolium</taxon>
    </lineage>
</organism>
<dbReference type="CDD" id="cd09274">
    <property type="entry name" value="RNase_HI_RT_Ty3"/>
    <property type="match status" value="1"/>
</dbReference>
<keyword evidence="13" id="KW-0239">DNA-directed DNA polymerase</keyword>
<feature type="non-terminal residue" evidence="17">
    <location>
        <position position="1063"/>
    </location>
</feature>
<evidence type="ECO:0000256" key="10">
    <source>
        <dbReference type="ARBA" id="ARBA00022842"/>
    </source>
</evidence>
<dbReference type="GO" id="GO:0015074">
    <property type="term" value="P:DNA integration"/>
    <property type="evidence" value="ECO:0007669"/>
    <property type="project" value="UniProtKB-KW"/>
</dbReference>
<reference evidence="17 18" key="2">
    <citation type="journal article" date="2017" name="Front. Plant Sci.">
        <title>Gene Classification and Mining of Molecular Markers Useful in Red Clover (Trifolium pratense) Breeding.</title>
        <authorList>
            <person name="Istvanek J."/>
            <person name="Dluhosova J."/>
            <person name="Dluhos P."/>
            <person name="Patkova L."/>
            <person name="Nedelnik J."/>
            <person name="Repkova J."/>
        </authorList>
    </citation>
    <scope>NUCLEOTIDE SEQUENCE [LARGE SCALE GENOMIC DNA]</scope>
    <source>
        <strain evidence="18">cv. Tatra</strain>
        <tissue evidence="17">Young leaves</tissue>
    </source>
</reference>
<dbReference type="EC" id="2.7.7.49" evidence="1"/>
<dbReference type="Pfam" id="PF17917">
    <property type="entry name" value="RT_RNaseH"/>
    <property type="match status" value="1"/>
</dbReference>